<dbReference type="InterPro" id="IPR002347">
    <property type="entry name" value="SDR_fam"/>
</dbReference>
<evidence type="ECO:0000313" key="3">
    <source>
        <dbReference type="EMBL" id="EEF32230.1"/>
    </source>
</evidence>
<evidence type="ECO:0000256" key="1">
    <source>
        <dbReference type="ARBA" id="ARBA00006484"/>
    </source>
</evidence>
<name>B9SW06_RICCO</name>
<dbReference type="SUPFAM" id="SSF51735">
    <property type="entry name" value="NAD(P)-binding Rossmann-fold domains"/>
    <property type="match status" value="1"/>
</dbReference>
<comment type="similarity">
    <text evidence="1">Belongs to the short-chain dehydrogenases/reductases (SDR) family.</text>
</comment>
<dbReference type="InParanoid" id="B9SW06"/>
<dbReference type="eggNOG" id="KOG0725">
    <property type="taxonomic scope" value="Eukaryota"/>
</dbReference>
<evidence type="ECO:0000313" key="4">
    <source>
        <dbReference type="Proteomes" id="UP000008311"/>
    </source>
</evidence>
<dbReference type="STRING" id="3988.B9SW06"/>
<protein>
    <submittedName>
        <fullName evidence="3">Short chain alcohol dehydrogenase, putative</fullName>
    </submittedName>
</protein>
<keyword evidence="4" id="KW-1185">Reference proteome</keyword>
<organism evidence="3 4">
    <name type="scientific">Ricinus communis</name>
    <name type="common">Castor bean</name>
    <dbReference type="NCBI Taxonomy" id="3988"/>
    <lineage>
        <taxon>Eukaryota</taxon>
        <taxon>Viridiplantae</taxon>
        <taxon>Streptophyta</taxon>
        <taxon>Embryophyta</taxon>
        <taxon>Tracheophyta</taxon>
        <taxon>Spermatophyta</taxon>
        <taxon>Magnoliopsida</taxon>
        <taxon>eudicotyledons</taxon>
        <taxon>Gunneridae</taxon>
        <taxon>Pentapetalae</taxon>
        <taxon>rosids</taxon>
        <taxon>fabids</taxon>
        <taxon>Malpighiales</taxon>
        <taxon>Euphorbiaceae</taxon>
        <taxon>Acalyphoideae</taxon>
        <taxon>Acalypheae</taxon>
        <taxon>Ricinus</taxon>
    </lineage>
</organism>
<sequence>MEGFSSLAPVAKRLEGKVALITGAASGIGESTARLFARQGARVVIADIQDELGYSICNEIGSDYVHCDVTSEIDVQNAIETTI</sequence>
<evidence type="ECO:0000256" key="2">
    <source>
        <dbReference type="ARBA" id="ARBA00023002"/>
    </source>
</evidence>
<dbReference type="AlphaFoldDB" id="B9SW06"/>
<dbReference type="Pfam" id="PF13561">
    <property type="entry name" value="adh_short_C2"/>
    <property type="match status" value="1"/>
</dbReference>
<dbReference type="PANTHER" id="PTHR43180:SF99">
    <property type="entry name" value="SECOISOLARICIRESINOL DEHYDROGENASE"/>
    <property type="match status" value="1"/>
</dbReference>
<proteinExistence type="inferred from homology"/>
<keyword evidence="2" id="KW-0560">Oxidoreductase</keyword>
<dbReference type="InterPro" id="IPR036291">
    <property type="entry name" value="NAD(P)-bd_dom_sf"/>
</dbReference>
<dbReference type="PANTHER" id="PTHR43180">
    <property type="entry name" value="3-OXOACYL-(ACYL-CARRIER-PROTEIN) REDUCTASE (AFU_ORTHOLOGUE AFUA_6G11210)"/>
    <property type="match status" value="1"/>
</dbReference>
<dbReference type="Gene3D" id="3.40.50.720">
    <property type="entry name" value="NAD(P)-binding Rossmann-like Domain"/>
    <property type="match status" value="1"/>
</dbReference>
<reference evidence="4" key="1">
    <citation type="journal article" date="2010" name="Nat. Biotechnol.">
        <title>Draft genome sequence of the oilseed species Ricinus communis.</title>
        <authorList>
            <person name="Chan A.P."/>
            <person name="Crabtree J."/>
            <person name="Zhao Q."/>
            <person name="Lorenzi H."/>
            <person name="Orvis J."/>
            <person name="Puiu D."/>
            <person name="Melake-Berhan A."/>
            <person name="Jones K.M."/>
            <person name="Redman J."/>
            <person name="Chen G."/>
            <person name="Cahoon E.B."/>
            <person name="Gedil M."/>
            <person name="Stanke M."/>
            <person name="Haas B.J."/>
            <person name="Wortman J.R."/>
            <person name="Fraser-Liggett C.M."/>
            <person name="Ravel J."/>
            <person name="Rabinowicz P.D."/>
        </authorList>
    </citation>
    <scope>NUCLEOTIDE SEQUENCE [LARGE SCALE GENOMIC DNA]</scope>
    <source>
        <strain evidence="4">cv. Hale</strain>
    </source>
</reference>
<dbReference type="EMBL" id="EQ974180">
    <property type="protein sequence ID" value="EEF32230.1"/>
    <property type="molecule type" value="Genomic_DNA"/>
</dbReference>
<dbReference type="GO" id="GO:0016491">
    <property type="term" value="F:oxidoreductase activity"/>
    <property type="evidence" value="ECO:0007669"/>
    <property type="project" value="UniProtKB-KW"/>
</dbReference>
<accession>B9SW06</accession>
<gene>
    <name evidence="3" type="ORF">RCOM_0226140</name>
</gene>
<dbReference type="Proteomes" id="UP000008311">
    <property type="component" value="Unassembled WGS sequence"/>
</dbReference>